<dbReference type="Pfam" id="PF12937">
    <property type="entry name" value="F-box-like"/>
    <property type="match status" value="1"/>
</dbReference>
<dbReference type="SMART" id="SM00256">
    <property type="entry name" value="FBOX"/>
    <property type="match status" value="1"/>
</dbReference>
<gene>
    <name evidence="2" type="ORF">MARPO_0020s0067</name>
</gene>
<sequence>MDTELWGKLPEDILPHILSRLPWWSMMKCRVVSKQWQSLLSDPIFLKIAVSSPGALDPPCCVLSNHKFYYVIINPDTQRCHAIPRDNMFPLQHHPEANRFQLHGTAGGLFFMQVAFQCRDRYLFNPLNGTQRLLPAVPPSPLLVLDSPWTKLHQPKTWMMVDDSGHLRLICLQVRETPVGNPELVLWTVHTYDFVENGWRLHSTDLPGKRLEFCISATLLEGNVYLLVKTPVLFTGTGLTHRLFKAYARHMVEMSIKFTDGISALQIFQYQGALMLMAGTEEPRKPPFHVSIWKYDEILESWENVVSMPQDIVDTFYEEMSAEGGFYFDKEGDVCCFANRLDSEFIVMYHFVRNEWWHVSCSETVVDEFEKMKVVCRLTFLWQPRLDIFL</sequence>
<organism evidence="2 3">
    <name type="scientific">Marchantia polymorpha</name>
    <name type="common">Common liverwort</name>
    <name type="synonym">Marchantia aquatica</name>
    <dbReference type="NCBI Taxonomy" id="3197"/>
    <lineage>
        <taxon>Eukaryota</taxon>
        <taxon>Viridiplantae</taxon>
        <taxon>Streptophyta</taxon>
        <taxon>Embryophyta</taxon>
        <taxon>Marchantiophyta</taxon>
        <taxon>Marchantiopsida</taxon>
        <taxon>Marchantiidae</taxon>
        <taxon>Marchantiales</taxon>
        <taxon>Marchantiaceae</taxon>
        <taxon>Marchantia</taxon>
    </lineage>
</organism>
<protein>
    <recommendedName>
        <fullName evidence="1">F-box domain-containing protein</fullName>
    </recommendedName>
</protein>
<accession>A0A2R6XE77</accession>
<keyword evidence="3" id="KW-1185">Reference proteome</keyword>
<dbReference type="EMBL" id="KZ772692">
    <property type="protein sequence ID" value="PTQ44407.1"/>
    <property type="molecule type" value="Genomic_DNA"/>
</dbReference>
<reference evidence="2" key="2">
    <citation type="submission" date="2017-12" db="EMBL/GenBank/DDBJ databases">
        <title>WGS assembly of Marchantia polymorpha.</title>
        <authorList>
            <person name="Bowman J.L."/>
            <person name="Kohchi T."/>
            <person name="Yamato K.T."/>
            <person name="Jenkins J."/>
            <person name="Shu S."/>
            <person name="Ishizaki K."/>
            <person name="Yamaoka S."/>
            <person name="Nishihama R."/>
            <person name="Nakamura Y."/>
            <person name="Berger F."/>
            <person name="Adam C."/>
            <person name="Aki S.S."/>
            <person name="Althoff F."/>
            <person name="Araki T."/>
            <person name="Arteaga-Vazquez M.A."/>
            <person name="Balasubrmanian S."/>
            <person name="Bauer D."/>
            <person name="Boehm C.R."/>
            <person name="Briginshaw L."/>
            <person name="Caballero-Perez J."/>
            <person name="Catarino B."/>
            <person name="Chen F."/>
            <person name="Chiyoda S."/>
            <person name="Chovatia M."/>
            <person name="Davies K.M."/>
            <person name="Delmans M."/>
            <person name="Demura T."/>
            <person name="Dierschke T."/>
            <person name="Dolan L."/>
            <person name="Dorantes-Acosta A.E."/>
            <person name="Eklund D.M."/>
            <person name="Florent S.N."/>
            <person name="Flores-Sandoval E."/>
            <person name="Fujiyama A."/>
            <person name="Fukuzawa H."/>
            <person name="Galik B."/>
            <person name="Grimanelli D."/>
            <person name="Grimwood J."/>
            <person name="Grossniklaus U."/>
            <person name="Hamada T."/>
            <person name="Haseloff J."/>
            <person name="Hetherington A.J."/>
            <person name="Higo A."/>
            <person name="Hirakawa Y."/>
            <person name="Hundley H.N."/>
            <person name="Ikeda Y."/>
            <person name="Inoue K."/>
            <person name="Inoue S."/>
            <person name="Ishida S."/>
            <person name="Jia Q."/>
            <person name="Kakita M."/>
            <person name="Kanazawa T."/>
            <person name="Kawai Y."/>
            <person name="Kawashima T."/>
            <person name="Kennedy M."/>
            <person name="Kinose K."/>
            <person name="Kinoshita T."/>
            <person name="Kohara Y."/>
            <person name="Koide E."/>
            <person name="Komatsu K."/>
            <person name="Kopischke S."/>
            <person name="Kubo M."/>
            <person name="Kyozuka J."/>
            <person name="Lagercrantz U."/>
            <person name="Lin S.S."/>
            <person name="Lindquist E."/>
            <person name="Lipzen A.M."/>
            <person name="Lu C."/>
            <person name="Luna E.D."/>
            <person name="Martienssen R.A."/>
            <person name="Minamino N."/>
            <person name="Mizutani M."/>
            <person name="Mizutani M."/>
            <person name="Mochizuki N."/>
            <person name="Monte I."/>
            <person name="Mosher R."/>
            <person name="Nagasaki H."/>
            <person name="Nakagami H."/>
            <person name="Naramoto S."/>
            <person name="Nishitani K."/>
            <person name="Ohtani M."/>
            <person name="Okamoto T."/>
            <person name="Okumura M."/>
            <person name="Phillips J."/>
            <person name="Pollak B."/>
            <person name="Reinders A."/>
            <person name="Roevekamp M."/>
            <person name="Sano R."/>
            <person name="Sawa S."/>
            <person name="Schmid M.W."/>
            <person name="Shirakawa M."/>
            <person name="Solano R."/>
            <person name="Spunde A."/>
            <person name="Suetsugu N."/>
            <person name="Sugano S."/>
            <person name="Sugiyama A."/>
            <person name="Sun R."/>
            <person name="Suzuki Y."/>
            <person name="Takenaka M."/>
            <person name="Takezawa D."/>
            <person name="Tomogane H."/>
            <person name="Tsuzuki M."/>
            <person name="Ueda T."/>
            <person name="Umeda M."/>
            <person name="Ward J.M."/>
            <person name="Watanabe Y."/>
            <person name="Yazaki K."/>
            <person name="Yokoyama R."/>
            <person name="Yoshitake Y."/>
            <person name="Yotsui I."/>
            <person name="Zachgo S."/>
            <person name="Schmutz J."/>
        </authorList>
    </citation>
    <scope>NUCLEOTIDE SEQUENCE [LARGE SCALE GENOMIC DNA]</scope>
    <source>
        <strain evidence="2">Tak-1</strain>
    </source>
</reference>
<evidence type="ECO:0000313" key="2">
    <source>
        <dbReference type="EMBL" id="PTQ44407.1"/>
    </source>
</evidence>
<dbReference type="InterPro" id="IPR036047">
    <property type="entry name" value="F-box-like_dom_sf"/>
</dbReference>
<name>A0A2R6XE77_MARPO</name>
<evidence type="ECO:0000313" key="3">
    <source>
        <dbReference type="Proteomes" id="UP000244005"/>
    </source>
</evidence>
<dbReference type="PROSITE" id="PS50181">
    <property type="entry name" value="FBOX"/>
    <property type="match status" value="1"/>
</dbReference>
<dbReference type="AlphaFoldDB" id="A0A2R6XE77"/>
<dbReference type="Proteomes" id="UP000244005">
    <property type="component" value="Unassembled WGS sequence"/>
</dbReference>
<dbReference type="Gramene" id="Mp4g23050.2">
    <property type="protein sequence ID" value="Mp4g23050.2.cds1"/>
    <property type="gene ID" value="Mp4g23050"/>
</dbReference>
<dbReference type="InterPro" id="IPR050796">
    <property type="entry name" value="SCF_F-box_component"/>
</dbReference>
<dbReference type="EMBL" id="KZ772692">
    <property type="protein sequence ID" value="PTQ44408.1"/>
    <property type="molecule type" value="Genomic_DNA"/>
</dbReference>
<dbReference type="Gramene" id="Mp4g23050.1">
    <property type="protein sequence ID" value="Mp4g23050.1.cds1"/>
    <property type="gene ID" value="Mp4g23050"/>
</dbReference>
<reference evidence="3" key="1">
    <citation type="journal article" date="2017" name="Cell">
        <title>Insights into land plant evolution garnered from the Marchantia polymorpha genome.</title>
        <authorList>
            <person name="Bowman J.L."/>
            <person name="Kohchi T."/>
            <person name="Yamato K.T."/>
            <person name="Jenkins J."/>
            <person name="Shu S."/>
            <person name="Ishizaki K."/>
            <person name="Yamaoka S."/>
            <person name="Nishihama R."/>
            <person name="Nakamura Y."/>
            <person name="Berger F."/>
            <person name="Adam C."/>
            <person name="Aki S.S."/>
            <person name="Althoff F."/>
            <person name="Araki T."/>
            <person name="Arteaga-Vazquez M.A."/>
            <person name="Balasubrmanian S."/>
            <person name="Barry K."/>
            <person name="Bauer D."/>
            <person name="Boehm C.R."/>
            <person name="Briginshaw L."/>
            <person name="Caballero-Perez J."/>
            <person name="Catarino B."/>
            <person name="Chen F."/>
            <person name="Chiyoda S."/>
            <person name="Chovatia M."/>
            <person name="Davies K.M."/>
            <person name="Delmans M."/>
            <person name="Demura T."/>
            <person name="Dierschke T."/>
            <person name="Dolan L."/>
            <person name="Dorantes-Acosta A.E."/>
            <person name="Eklund D.M."/>
            <person name="Florent S.N."/>
            <person name="Flores-Sandoval E."/>
            <person name="Fujiyama A."/>
            <person name="Fukuzawa H."/>
            <person name="Galik B."/>
            <person name="Grimanelli D."/>
            <person name="Grimwood J."/>
            <person name="Grossniklaus U."/>
            <person name="Hamada T."/>
            <person name="Haseloff J."/>
            <person name="Hetherington A.J."/>
            <person name="Higo A."/>
            <person name="Hirakawa Y."/>
            <person name="Hundley H.N."/>
            <person name="Ikeda Y."/>
            <person name="Inoue K."/>
            <person name="Inoue S.I."/>
            <person name="Ishida S."/>
            <person name="Jia Q."/>
            <person name="Kakita M."/>
            <person name="Kanazawa T."/>
            <person name="Kawai Y."/>
            <person name="Kawashima T."/>
            <person name="Kennedy M."/>
            <person name="Kinose K."/>
            <person name="Kinoshita T."/>
            <person name="Kohara Y."/>
            <person name="Koide E."/>
            <person name="Komatsu K."/>
            <person name="Kopischke S."/>
            <person name="Kubo M."/>
            <person name="Kyozuka J."/>
            <person name="Lagercrantz U."/>
            <person name="Lin S.S."/>
            <person name="Lindquist E."/>
            <person name="Lipzen A.M."/>
            <person name="Lu C.W."/>
            <person name="De Luna E."/>
            <person name="Martienssen R.A."/>
            <person name="Minamino N."/>
            <person name="Mizutani M."/>
            <person name="Mizutani M."/>
            <person name="Mochizuki N."/>
            <person name="Monte I."/>
            <person name="Mosher R."/>
            <person name="Nagasaki H."/>
            <person name="Nakagami H."/>
            <person name="Naramoto S."/>
            <person name="Nishitani K."/>
            <person name="Ohtani M."/>
            <person name="Okamoto T."/>
            <person name="Okumura M."/>
            <person name="Phillips J."/>
            <person name="Pollak B."/>
            <person name="Reinders A."/>
            <person name="Rovekamp M."/>
            <person name="Sano R."/>
            <person name="Sawa S."/>
            <person name="Schmid M.W."/>
            <person name="Shirakawa M."/>
            <person name="Solano R."/>
            <person name="Spunde A."/>
            <person name="Suetsugu N."/>
            <person name="Sugano S."/>
            <person name="Sugiyama A."/>
            <person name="Sun R."/>
            <person name="Suzuki Y."/>
            <person name="Takenaka M."/>
            <person name="Takezawa D."/>
            <person name="Tomogane H."/>
            <person name="Tsuzuki M."/>
            <person name="Ueda T."/>
            <person name="Umeda M."/>
            <person name="Ward J.M."/>
            <person name="Watanabe Y."/>
            <person name="Yazaki K."/>
            <person name="Yokoyama R."/>
            <person name="Yoshitake Y."/>
            <person name="Yotsui I."/>
            <person name="Zachgo S."/>
            <person name="Schmutz J."/>
        </authorList>
    </citation>
    <scope>NUCLEOTIDE SEQUENCE [LARGE SCALE GENOMIC DNA]</scope>
    <source>
        <strain evidence="3">Tak-1</strain>
    </source>
</reference>
<dbReference type="SUPFAM" id="SSF81383">
    <property type="entry name" value="F-box domain"/>
    <property type="match status" value="1"/>
</dbReference>
<feature type="domain" description="F-box" evidence="1">
    <location>
        <begin position="3"/>
        <end position="48"/>
    </location>
</feature>
<dbReference type="PANTHER" id="PTHR31672">
    <property type="entry name" value="BNACNNG10540D PROTEIN"/>
    <property type="match status" value="1"/>
</dbReference>
<dbReference type="InterPro" id="IPR001810">
    <property type="entry name" value="F-box_dom"/>
</dbReference>
<proteinExistence type="predicted"/>
<evidence type="ECO:0000259" key="1">
    <source>
        <dbReference type="PROSITE" id="PS50181"/>
    </source>
</evidence>
<dbReference type="OrthoDB" id="591557at2759"/>
<dbReference type="Gene3D" id="1.20.1280.50">
    <property type="match status" value="1"/>
</dbReference>
<dbReference type="PANTHER" id="PTHR31672:SF13">
    <property type="entry name" value="F-BOX PROTEIN CPR30-LIKE"/>
    <property type="match status" value="1"/>
</dbReference>